<dbReference type="InterPro" id="IPR049363">
    <property type="entry name" value="RMI1_N"/>
</dbReference>
<organism evidence="2 3">
    <name type="scientific">Rattus norvegicus</name>
    <name type="common">Rat</name>
    <dbReference type="NCBI Taxonomy" id="10116"/>
    <lineage>
        <taxon>Eukaryota</taxon>
        <taxon>Metazoa</taxon>
        <taxon>Chordata</taxon>
        <taxon>Craniata</taxon>
        <taxon>Vertebrata</taxon>
        <taxon>Euteleostomi</taxon>
        <taxon>Mammalia</taxon>
        <taxon>Eutheria</taxon>
        <taxon>Euarchontoglires</taxon>
        <taxon>Glires</taxon>
        <taxon>Rodentia</taxon>
        <taxon>Myomorpha</taxon>
        <taxon>Muroidea</taxon>
        <taxon>Muridae</taxon>
        <taxon>Murinae</taxon>
        <taxon>Rattus</taxon>
    </lineage>
</organism>
<feature type="domain" description="RMI1 N-terminal" evidence="1">
    <location>
        <begin position="14"/>
        <end position="63"/>
    </location>
</feature>
<dbReference type="EMBL" id="CH474032">
    <property type="protein sequence ID" value="EDL93908.1"/>
    <property type="molecule type" value="Genomic_DNA"/>
</dbReference>
<accession>A6KAK0</accession>
<name>A6KAK0_RAT</name>
<dbReference type="PANTHER" id="PTHR14790">
    <property type="entry name" value="RECQ-MEDIATED GENOME INSTABILITY PROTEIN 1 RMI1"/>
    <property type="match status" value="1"/>
</dbReference>
<dbReference type="FunFam" id="1.10.8.1020:FF:000001">
    <property type="entry name" value="RecQ-mediated genome instability protein 1"/>
    <property type="match status" value="1"/>
</dbReference>
<dbReference type="Gene3D" id="1.10.8.1020">
    <property type="entry name" value="RecQ-mediated genome instability protein 1, N-terminal domain"/>
    <property type="match status" value="1"/>
</dbReference>
<dbReference type="SMART" id="SM01161">
    <property type="entry name" value="DUF1767"/>
    <property type="match status" value="1"/>
</dbReference>
<evidence type="ECO:0000259" key="1">
    <source>
        <dbReference type="Pfam" id="PF21000"/>
    </source>
</evidence>
<dbReference type="InterPro" id="IPR044881">
    <property type="entry name" value="RMI1_N_N_sf"/>
</dbReference>
<dbReference type="Proteomes" id="UP000234681">
    <property type="component" value="Chromosome 17"/>
</dbReference>
<dbReference type="Pfam" id="PF21000">
    <property type="entry name" value="RMI1_N_N"/>
    <property type="match status" value="1"/>
</dbReference>
<gene>
    <name evidence="2" type="primary">RGD1310671_predicted</name>
    <name evidence="2" type="ORF">rCG_24161</name>
</gene>
<proteinExistence type="predicted"/>
<reference evidence="3" key="1">
    <citation type="submission" date="2005-09" db="EMBL/GenBank/DDBJ databases">
        <authorList>
            <person name="Mural R.J."/>
            <person name="Li P.W."/>
            <person name="Adams M.D."/>
            <person name="Amanatides P.G."/>
            <person name="Baden-Tillson H."/>
            <person name="Barnstead M."/>
            <person name="Chin S.H."/>
            <person name="Dew I."/>
            <person name="Evans C.A."/>
            <person name="Ferriera S."/>
            <person name="Flanigan M."/>
            <person name="Fosler C."/>
            <person name="Glodek A."/>
            <person name="Gu Z."/>
            <person name="Holt R.A."/>
            <person name="Jennings D."/>
            <person name="Kraft C.L."/>
            <person name="Lu F."/>
            <person name="Nguyen T."/>
            <person name="Nusskern D.R."/>
            <person name="Pfannkoch C.M."/>
            <person name="Sitter C."/>
            <person name="Sutton G.G."/>
            <person name="Venter J.C."/>
            <person name="Wang Z."/>
            <person name="Woodage T."/>
            <person name="Zheng X.H."/>
            <person name="Zhong F."/>
        </authorList>
    </citation>
    <scope>NUCLEOTIDE SEQUENCE [LARGE SCALE GENOMIC DNA]</scope>
    <source>
        <strain>BN</strain>
        <strain evidence="3">Sprague-Dawley</strain>
    </source>
</reference>
<dbReference type="PANTHER" id="PTHR14790:SF15">
    <property type="entry name" value="RECQ-MEDIATED GENOME INSTABILITY PROTEIN 1"/>
    <property type="match status" value="1"/>
</dbReference>
<feature type="non-terminal residue" evidence="2">
    <location>
        <position position="76"/>
    </location>
</feature>
<sequence length="76" mass="8824">MSVASAVLRVETWLLATWNIKVPLMWLEACVNWIQEENNSANLSQAQINKQVLEQWLLTDLRDLEHPLLPDDILEI</sequence>
<evidence type="ECO:0000313" key="2">
    <source>
        <dbReference type="EMBL" id="EDL93908.1"/>
    </source>
</evidence>
<evidence type="ECO:0000313" key="3">
    <source>
        <dbReference type="Proteomes" id="UP000234681"/>
    </source>
</evidence>
<dbReference type="AlphaFoldDB" id="A6KAK0"/>
<protein>
    <submittedName>
        <fullName evidence="2">Similar to RIKEN cDNA 4932432N11 gene (Predicted)</fullName>
    </submittedName>
</protein>